<dbReference type="KEGG" id="vg:41332237"/>
<protein>
    <submittedName>
        <fullName evidence="2">FirrV-1-B47</fullName>
    </submittedName>
</protein>
<name>Q6XLY9_9PHYC</name>
<accession>Q6XLY9</accession>
<reference evidence="2" key="1">
    <citation type="journal article" date="2003" name="J. Mol. Evol.">
        <title>Comparisons of two large phaeoviral genomes and evolutionary implications.</title>
        <authorList>
            <person name="Delaroque N."/>
            <person name="Boland W."/>
            <person name="Muller D.G."/>
            <person name="Knippers R."/>
        </authorList>
    </citation>
    <scope>NUCLEOTIDE SEQUENCE</scope>
    <source>
        <strain evidence="2">FirrV-1</strain>
    </source>
</reference>
<proteinExistence type="predicted"/>
<reference evidence="2" key="2">
    <citation type="submission" date="2003-01" db="EMBL/GenBank/DDBJ databases">
        <title>Partial Nucleotide Sequence of the Feldmannia irregularis Virus FirrV-1 Genome: On the Evolution of Large Phaeoviral Genomes.</title>
        <authorList>
            <person name="Delaroque N."/>
            <person name="Knippers R."/>
            <person name="Mueller D.G."/>
            <person name="Boland W."/>
        </authorList>
    </citation>
    <scope>NUCLEOTIDE SEQUENCE</scope>
    <source>
        <strain evidence="2">FirrV-1</strain>
    </source>
</reference>
<sequence>MSSRAVVPYSSRSTALVPSRKRKAAPKRKPAVSKKVVKKVVRKRTCPRNQRLMDDGTCASDIPCFDDDGNPTPWMERDEYGNCQIRKFGKDRILDPDTLLPISVDSPRGKFLVLQKKYDDAKKYVDRYETTMAAHGPENVQLSYKDAFSRKTQVEKQKQMIELHKARLQRIKDEKEKDFNRNAIDPKFFHAMRGWQM</sequence>
<evidence type="ECO:0000313" key="2">
    <source>
        <dbReference type="EMBL" id="AAR26922.1"/>
    </source>
</evidence>
<dbReference type="EMBL" id="AY225134">
    <property type="protein sequence ID" value="AAR26922.1"/>
    <property type="molecule type" value="Genomic_DNA"/>
</dbReference>
<evidence type="ECO:0000256" key="1">
    <source>
        <dbReference type="SAM" id="MobiDB-lite"/>
    </source>
</evidence>
<feature type="region of interest" description="Disordered" evidence="1">
    <location>
        <begin position="1"/>
        <end position="39"/>
    </location>
</feature>
<feature type="compositionally biased region" description="Basic residues" evidence="1">
    <location>
        <begin position="19"/>
        <end position="39"/>
    </location>
</feature>
<dbReference type="GeneID" id="41332237"/>
<dbReference type="RefSeq" id="YP_009665660.1">
    <property type="nucleotide sequence ID" value="NC_043252.1"/>
</dbReference>
<organism evidence="2">
    <name type="scientific">Feldmannia irregularis virus a</name>
    <dbReference type="NCBI Taxonomy" id="231992"/>
    <lineage>
        <taxon>Viruses</taxon>
        <taxon>Varidnaviria</taxon>
        <taxon>Bamfordvirae</taxon>
        <taxon>Nucleocytoviricota</taxon>
        <taxon>Megaviricetes</taxon>
        <taxon>Algavirales</taxon>
        <taxon>Phycodnaviridae</taxon>
        <taxon>Phaeovirus</taxon>
        <taxon>Phaeovirus irregularis</taxon>
    </lineage>
</organism>